<name>A0ABV8RMX2_9SPHN</name>
<dbReference type="Gene3D" id="3.10.490.10">
    <property type="entry name" value="Gamma-glutamyl cyclotransferase-like"/>
    <property type="match status" value="1"/>
</dbReference>
<dbReference type="RefSeq" id="WP_379537116.1">
    <property type="nucleotide sequence ID" value="NZ_JBHSDR010000003.1"/>
</dbReference>
<proteinExistence type="predicted"/>
<dbReference type="EC" id="2.3.2.-" evidence="2"/>
<dbReference type="InterPro" id="IPR013024">
    <property type="entry name" value="GGCT-like"/>
</dbReference>
<dbReference type="CDD" id="cd06661">
    <property type="entry name" value="GGCT_like"/>
    <property type="match status" value="1"/>
</dbReference>
<dbReference type="Proteomes" id="UP001595828">
    <property type="component" value="Unassembled WGS sequence"/>
</dbReference>
<gene>
    <name evidence="2" type="ORF">ACFO0A_00990</name>
</gene>
<sequence length="151" mass="16143">MRGFFFYGTLTHEATHPVARAIHALLGPGQAARTGGTLYAIPHGGGWYPALVPGDGRISGYYYPVVRPIDASDLPRMDAYEAFDPADEAASEYLRRSVVVTLPDGATVDADAYLYARALPPGSRVIPDGDFRAFLRDNGLSAFDPGPSGAR</sequence>
<keyword evidence="2" id="KW-0808">Transferase</keyword>
<evidence type="ECO:0000259" key="1">
    <source>
        <dbReference type="Pfam" id="PF06094"/>
    </source>
</evidence>
<dbReference type="SUPFAM" id="SSF110857">
    <property type="entry name" value="Gamma-glutamyl cyclotransferase-like"/>
    <property type="match status" value="1"/>
</dbReference>
<protein>
    <submittedName>
        <fullName evidence="2">Gamma-glutamylcyclotransferase family protein</fullName>
        <ecNumber evidence="2">2.3.2.-</ecNumber>
    </submittedName>
</protein>
<evidence type="ECO:0000313" key="2">
    <source>
        <dbReference type="EMBL" id="MFC4293626.1"/>
    </source>
</evidence>
<dbReference type="GO" id="GO:0016746">
    <property type="term" value="F:acyltransferase activity"/>
    <property type="evidence" value="ECO:0007669"/>
    <property type="project" value="UniProtKB-KW"/>
</dbReference>
<dbReference type="EMBL" id="JBHSDR010000003">
    <property type="protein sequence ID" value="MFC4293626.1"/>
    <property type="molecule type" value="Genomic_DNA"/>
</dbReference>
<evidence type="ECO:0000313" key="3">
    <source>
        <dbReference type="Proteomes" id="UP001595828"/>
    </source>
</evidence>
<organism evidence="2 3">
    <name type="scientific">Novosphingobium tardum</name>
    <dbReference type="NCBI Taxonomy" id="1538021"/>
    <lineage>
        <taxon>Bacteria</taxon>
        <taxon>Pseudomonadati</taxon>
        <taxon>Pseudomonadota</taxon>
        <taxon>Alphaproteobacteria</taxon>
        <taxon>Sphingomonadales</taxon>
        <taxon>Sphingomonadaceae</taxon>
        <taxon>Novosphingobium</taxon>
    </lineage>
</organism>
<accession>A0ABV8RMX2</accession>
<dbReference type="InterPro" id="IPR009288">
    <property type="entry name" value="AIG2-like_dom"/>
</dbReference>
<keyword evidence="2" id="KW-0012">Acyltransferase</keyword>
<feature type="domain" description="Gamma-glutamylcyclotransferase AIG2-like" evidence="1">
    <location>
        <begin position="4"/>
        <end position="132"/>
    </location>
</feature>
<dbReference type="Pfam" id="PF06094">
    <property type="entry name" value="GGACT"/>
    <property type="match status" value="1"/>
</dbReference>
<reference evidence="3" key="1">
    <citation type="journal article" date="2019" name="Int. J. Syst. Evol. Microbiol.">
        <title>The Global Catalogue of Microorganisms (GCM) 10K type strain sequencing project: providing services to taxonomists for standard genome sequencing and annotation.</title>
        <authorList>
            <consortium name="The Broad Institute Genomics Platform"/>
            <consortium name="The Broad Institute Genome Sequencing Center for Infectious Disease"/>
            <person name="Wu L."/>
            <person name="Ma J."/>
        </authorList>
    </citation>
    <scope>NUCLEOTIDE SEQUENCE [LARGE SCALE GENOMIC DNA]</scope>
    <source>
        <strain evidence="3">CGMCC 1.12989</strain>
    </source>
</reference>
<dbReference type="InterPro" id="IPR036568">
    <property type="entry name" value="GGCT-like_sf"/>
</dbReference>
<keyword evidence="3" id="KW-1185">Reference proteome</keyword>
<comment type="caution">
    <text evidence="2">The sequence shown here is derived from an EMBL/GenBank/DDBJ whole genome shotgun (WGS) entry which is preliminary data.</text>
</comment>